<protein>
    <recommendedName>
        <fullName evidence="7">Rap guanine nucleotide exchange factor 4</fullName>
    </recommendedName>
</protein>
<dbReference type="Gene3D" id="1.10.840.10">
    <property type="entry name" value="Ras guanine-nucleotide exchange factors catalytic domain"/>
    <property type="match status" value="1"/>
</dbReference>
<evidence type="ECO:0000313" key="6">
    <source>
        <dbReference type="Proteomes" id="UP000822476"/>
    </source>
</evidence>
<dbReference type="InterPro" id="IPR008937">
    <property type="entry name" value="Ras-like_GEF"/>
</dbReference>
<comment type="caution">
    <text evidence="5">The sequence shown here is derived from an EMBL/GenBank/DDBJ whole genome shotgun (WGS) entry which is preliminary data.</text>
</comment>
<dbReference type="OrthoDB" id="21144at2759"/>
<dbReference type="PROSITE" id="PS50042">
    <property type="entry name" value="CNMP_BINDING_3"/>
    <property type="match status" value="1"/>
</dbReference>
<dbReference type="SUPFAM" id="SSF54236">
    <property type="entry name" value="Ubiquitin-like"/>
    <property type="match status" value="1"/>
</dbReference>
<evidence type="ECO:0000256" key="1">
    <source>
        <dbReference type="ARBA" id="ARBA00022658"/>
    </source>
</evidence>
<dbReference type="InterPro" id="IPR023578">
    <property type="entry name" value="Ras_GEF_dom_sf"/>
</dbReference>
<organism evidence="5 6">
    <name type="scientific">Paragonimus skrjabini miyazakii</name>
    <dbReference type="NCBI Taxonomy" id="59628"/>
    <lineage>
        <taxon>Eukaryota</taxon>
        <taxon>Metazoa</taxon>
        <taxon>Spiralia</taxon>
        <taxon>Lophotrochozoa</taxon>
        <taxon>Platyhelminthes</taxon>
        <taxon>Trematoda</taxon>
        <taxon>Digenea</taxon>
        <taxon>Plagiorchiida</taxon>
        <taxon>Troglotremata</taxon>
        <taxon>Troglotrematidae</taxon>
        <taxon>Paragonimus</taxon>
    </lineage>
</organism>
<dbReference type="Gene3D" id="3.10.20.90">
    <property type="entry name" value="Phosphatidylinositol 3-kinase Catalytic Subunit, Chain A, domain 1"/>
    <property type="match status" value="1"/>
</dbReference>
<reference evidence="5" key="1">
    <citation type="submission" date="2019-07" db="EMBL/GenBank/DDBJ databases">
        <title>Annotation for the trematode Paragonimus miyazaki's.</title>
        <authorList>
            <person name="Choi Y.-J."/>
        </authorList>
    </citation>
    <scope>NUCLEOTIDE SEQUENCE</scope>
    <source>
        <strain evidence="5">Japan</strain>
    </source>
</reference>
<gene>
    <name evidence="5" type="ORF">EG68_03261</name>
</gene>
<dbReference type="PANTHER" id="PTHR23113:SF327">
    <property type="entry name" value="EXCHANGE PROTEIN DIRECTLY ACTIVATED BY CAMP, ISOFORM E"/>
    <property type="match status" value="1"/>
</dbReference>
<dbReference type="Pfam" id="PF00027">
    <property type="entry name" value="cNMP_binding"/>
    <property type="match status" value="1"/>
</dbReference>
<dbReference type="GO" id="GO:0005886">
    <property type="term" value="C:plasma membrane"/>
    <property type="evidence" value="ECO:0007669"/>
    <property type="project" value="TreeGrafter"/>
</dbReference>
<accession>A0A8S9YX06</accession>
<dbReference type="InterPro" id="IPR001895">
    <property type="entry name" value="RASGEF_cat_dom"/>
</dbReference>
<keyword evidence="1 2" id="KW-0344">Guanine-nucleotide releasing factor</keyword>
<sequence length="1102" mass="124830">MNISTCIKTKSKHDTSRNTVDIPQLHPLKAVQPDITPDLSNVKNTSVNWIRSNFCLSEAMFVRNTHPPPWITRACLFLWDQLYPNQHLSKSVNQNSGSELVTKLLEFSGKQDRMLAAGVWQVLLEESAIEPVRFTTTQEQNIVQHFQDSENHLYQCSCNLNKLTSPLKESSSDSYSPMRKGLFRFSNIRNGNTQSFDLTEQPNTSTDFDDISIKEDRFHLLIDRLYNMASDAVFRQILLKPSQHRTSDELSFIFQELLMVPSLAQFSRRVRMELSKCLHYEIHPKADRVLFYQGSPGTSWYIIHRGSVWVHVDGQGYVCRLSEGDDFGKLALVTGATRAASIVIAEDNSHFLRVEKQDFDRILSNVEANTVRLREGNSDVLILERIPDCSEKQESPNRTTDTNLSEILEKPAGRFINYSIVAGTTEKILQHILEVRLGGWEKQLSLLIEYAAFPVNLCSNLLQDVDQIVEDFLLTFSMYTTTRTIFSCLCSYIRSGRINQIEVPFVSTDRTDLESTSVILDISNTDRVIVFLCLWYRCYGLPLFASLDGLEEFLSTLKHLLVLSEAADVQQRVIARLYEDCATIWAIDAKLGCDCSLNKKSPINNRAQSNSNNRAAYSKNVCSKNMQPSLLSSTRVKFGRLRTSDGISPSSNKQTAISTALPTSPDYGFTSCYLARFQIEPSVLPLKPSIHFMTFPVYLDSGRTKYTLTMPINCSVSEIKDQMATILSEGVQVNELQLVEVMSKGDKIVLDDTDRCVFLGLSLNSCLFLSSKEVVLSLSPLPVQLNMAMNYLEKTEAFARSWTDSHSREYKTSSPRLSRTASINQSTRILDEFTADEIASVLTHVVAQLAVCIGPQEFLDYTLGCAKTNNGCPHIRLLVTHFSLIHAWTITQILTTPSLNKRAQLVKKLIKLADRLITNPYFDQHTCFAVVLGLNSSPIARLTHTWDRVSMRWRRVLQNRLLPLIDPSRNHRAARGWLSTHDVTCIPFMALILKDLRFTEDANQTVYKNEGEQVKLVNFEKMRLLARNIRAWNKAISGYEHLHPQALILNGALVKVSMTGGGTQLTVSDNSQYFGNFYERCECIDDIRILTQLSLRLEPKKG</sequence>
<feature type="domain" description="Cyclic nucleotide-binding" evidence="4">
    <location>
        <begin position="262"/>
        <end position="363"/>
    </location>
</feature>
<dbReference type="CDD" id="cd00038">
    <property type="entry name" value="CAP_ED"/>
    <property type="match status" value="1"/>
</dbReference>
<dbReference type="InterPro" id="IPR014710">
    <property type="entry name" value="RmlC-like_jellyroll"/>
</dbReference>
<evidence type="ECO:0000256" key="2">
    <source>
        <dbReference type="PROSITE-ProRule" id="PRU00168"/>
    </source>
</evidence>
<dbReference type="InterPro" id="IPR029071">
    <property type="entry name" value="Ubiquitin-like_domsf"/>
</dbReference>
<dbReference type="SUPFAM" id="SSF48366">
    <property type="entry name" value="Ras GEF"/>
    <property type="match status" value="1"/>
</dbReference>
<dbReference type="Proteomes" id="UP000822476">
    <property type="component" value="Unassembled WGS sequence"/>
</dbReference>
<dbReference type="EMBL" id="JTDE01001107">
    <property type="protein sequence ID" value="KAF7259635.1"/>
    <property type="molecule type" value="Genomic_DNA"/>
</dbReference>
<dbReference type="AlphaFoldDB" id="A0A8S9YX06"/>
<dbReference type="Pfam" id="PF00617">
    <property type="entry name" value="RasGEF"/>
    <property type="match status" value="1"/>
</dbReference>
<dbReference type="SMART" id="SM00147">
    <property type="entry name" value="RasGEF"/>
    <property type="match status" value="1"/>
</dbReference>
<dbReference type="Gene3D" id="2.60.120.10">
    <property type="entry name" value="Jelly Rolls"/>
    <property type="match status" value="1"/>
</dbReference>
<name>A0A8S9YX06_9TREM</name>
<dbReference type="Gene3D" id="1.10.8.1240">
    <property type="match status" value="1"/>
</dbReference>
<evidence type="ECO:0000259" key="3">
    <source>
        <dbReference type="PROSITE" id="PS50009"/>
    </source>
</evidence>
<feature type="domain" description="Ras-GEF" evidence="3">
    <location>
        <begin position="834"/>
        <end position="1100"/>
    </location>
</feature>
<dbReference type="PROSITE" id="PS50009">
    <property type="entry name" value="RASGEF_CAT"/>
    <property type="match status" value="1"/>
</dbReference>
<dbReference type="PANTHER" id="PTHR23113">
    <property type="entry name" value="GUANINE NUCLEOTIDE EXCHANGE FACTOR"/>
    <property type="match status" value="1"/>
</dbReference>
<evidence type="ECO:0008006" key="7">
    <source>
        <dbReference type="Google" id="ProtNLM"/>
    </source>
</evidence>
<dbReference type="InterPro" id="IPR036964">
    <property type="entry name" value="RASGEF_cat_dom_sf"/>
</dbReference>
<evidence type="ECO:0000259" key="4">
    <source>
        <dbReference type="PROSITE" id="PS50042"/>
    </source>
</evidence>
<proteinExistence type="predicted"/>
<evidence type="ECO:0000313" key="5">
    <source>
        <dbReference type="EMBL" id="KAF7259635.1"/>
    </source>
</evidence>
<dbReference type="SUPFAM" id="SSF51206">
    <property type="entry name" value="cAMP-binding domain-like"/>
    <property type="match status" value="1"/>
</dbReference>
<dbReference type="Gene3D" id="1.20.870.10">
    <property type="entry name" value="Son of sevenless (SoS) protein Chain: S domain 1"/>
    <property type="match status" value="1"/>
</dbReference>
<dbReference type="InterPro" id="IPR018490">
    <property type="entry name" value="cNMP-bd_dom_sf"/>
</dbReference>
<dbReference type="InterPro" id="IPR036388">
    <property type="entry name" value="WH-like_DNA-bd_sf"/>
</dbReference>
<dbReference type="Gene3D" id="1.10.10.10">
    <property type="entry name" value="Winged helix-like DNA-binding domain superfamily/Winged helix DNA-binding domain"/>
    <property type="match status" value="1"/>
</dbReference>
<dbReference type="GO" id="GO:0007265">
    <property type="term" value="P:Ras protein signal transduction"/>
    <property type="evidence" value="ECO:0007669"/>
    <property type="project" value="TreeGrafter"/>
</dbReference>
<dbReference type="InterPro" id="IPR000595">
    <property type="entry name" value="cNMP-bd_dom"/>
</dbReference>
<keyword evidence="6" id="KW-1185">Reference proteome</keyword>
<dbReference type="GO" id="GO:0005085">
    <property type="term" value="F:guanyl-nucleotide exchange factor activity"/>
    <property type="evidence" value="ECO:0007669"/>
    <property type="project" value="UniProtKB-KW"/>
</dbReference>
<dbReference type="SMART" id="SM00100">
    <property type="entry name" value="cNMP"/>
    <property type="match status" value="1"/>
</dbReference>